<feature type="domain" description="BD-FAE-like" evidence="2">
    <location>
        <begin position="20"/>
        <end position="208"/>
    </location>
</feature>
<dbReference type="InterPro" id="IPR049492">
    <property type="entry name" value="BD-FAE-like_dom"/>
</dbReference>
<evidence type="ECO:0000256" key="1">
    <source>
        <dbReference type="ARBA" id="ARBA00022801"/>
    </source>
</evidence>
<dbReference type="EMBL" id="VFIY01000003">
    <property type="protein sequence ID" value="TPD63807.1"/>
    <property type="molecule type" value="Genomic_DNA"/>
</dbReference>
<sequence length="284" mass="30445">MSVEKDVVYHSVNGRDLKVDLYKPEGGSVPTKTAVVLIHGGGWILGEKGMMTPLASQFAAQGFLAVAVEYRLVREAAWPAQLEDVTTAVRWVADNATDLGIDADRIVVAGASAGGHLALMAAAELNKESKVAAVLSLFSASELTVSEVPEKGKFNAAMLLGSDASDDVVKAASPYYQVSEGFPPTFVLHGTKDWLIDPVASLRLYEKLNDLGVTAELHMVANAIHEFIEEPGMTGPMVSEIALFLNRVVIDPAKWAAETEEHNLFAKGPEALQALMAQMLEQTQ</sequence>
<dbReference type="InterPro" id="IPR029058">
    <property type="entry name" value="AB_hydrolase_fold"/>
</dbReference>
<dbReference type="Pfam" id="PF20434">
    <property type="entry name" value="BD-FAE"/>
    <property type="match status" value="1"/>
</dbReference>
<dbReference type="RefSeq" id="WP_139937807.1">
    <property type="nucleotide sequence ID" value="NZ_JBHSYP010000011.1"/>
</dbReference>
<dbReference type="SUPFAM" id="SSF53474">
    <property type="entry name" value="alpha/beta-Hydrolases"/>
    <property type="match status" value="1"/>
</dbReference>
<comment type="caution">
    <text evidence="3">The sequence shown here is derived from an EMBL/GenBank/DDBJ whole genome shotgun (WGS) entry which is preliminary data.</text>
</comment>
<evidence type="ECO:0000313" key="4">
    <source>
        <dbReference type="Proteomes" id="UP000319148"/>
    </source>
</evidence>
<evidence type="ECO:0000259" key="2">
    <source>
        <dbReference type="Pfam" id="PF20434"/>
    </source>
</evidence>
<protein>
    <submittedName>
        <fullName evidence="3">Alpha/beta hydrolase</fullName>
    </submittedName>
</protein>
<dbReference type="OrthoDB" id="9771666at2"/>
<dbReference type="Gene3D" id="3.40.50.1820">
    <property type="entry name" value="alpha/beta hydrolase"/>
    <property type="match status" value="1"/>
</dbReference>
<gene>
    <name evidence="3" type="ORF">FIV46_00290</name>
</gene>
<keyword evidence="4" id="KW-1185">Reference proteome</keyword>
<reference evidence="4" key="1">
    <citation type="submission" date="2019-06" db="EMBL/GenBank/DDBJ databases">
        <title>The complete genome of Emcibacter congregatus ZYLT.</title>
        <authorList>
            <person name="Zhao Z."/>
        </authorList>
    </citation>
    <scope>NUCLEOTIDE SEQUENCE [LARGE SCALE GENOMIC DNA]</scope>
    <source>
        <strain evidence="4">MCCC 1A06723</strain>
    </source>
</reference>
<dbReference type="PANTHER" id="PTHR48081">
    <property type="entry name" value="AB HYDROLASE SUPERFAMILY PROTEIN C4A8.06C"/>
    <property type="match status" value="1"/>
</dbReference>
<dbReference type="GO" id="GO:0016787">
    <property type="term" value="F:hydrolase activity"/>
    <property type="evidence" value="ECO:0007669"/>
    <property type="project" value="UniProtKB-KW"/>
</dbReference>
<dbReference type="Proteomes" id="UP000319148">
    <property type="component" value="Unassembled WGS sequence"/>
</dbReference>
<accession>A0A501PUP1</accession>
<proteinExistence type="predicted"/>
<organism evidence="3 4">
    <name type="scientific">Emcibacter nanhaiensis</name>
    <dbReference type="NCBI Taxonomy" id="1505037"/>
    <lineage>
        <taxon>Bacteria</taxon>
        <taxon>Pseudomonadati</taxon>
        <taxon>Pseudomonadota</taxon>
        <taxon>Alphaproteobacteria</taxon>
        <taxon>Emcibacterales</taxon>
        <taxon>Emcibacteraceae</taxon>
        <taxon>Emcibacter</taxon>
    </lineage>
</organism>
<dbReference type="AlphaFoldDB" id="A0A501PUP1"/>
<evidence type="ECO:0000313" key="3">
    <source>
        <dbReference type="EMBL" id="TPD63807.1"/>
    </source>
</evidence>
<keyword evidence="1 3" id="KW-0378">Hydrolase</keyword>
<name>A0A501PUP1_9PROT</name>
<dbReference type="InterPro" id="IPR050300">
    <property type="entry name" value="GDXG_lipolytic_enzyme"/>
</dbReference>